<organism evidence="3">
    <name type="scientific">hydrothermal vent metagenome</name>
    <dbReference type="NCBI Taxonomy" id="652676"/>
    <lineage>
        <taxon>unclassified sequences</taxon>
        <taxon>metagenomes</taxon>
        <taxon>ecological metagenomes</taxon>
    </lineage>
</organism>
<dbReference type="Pfam" id="PF13116">
    <property type="entry name" value="YhdP"/>
    <property type="match status" value="1"/>
</dbReference>
<dbReference type="EMBL" id="UOFM01000060">
    <property type="protein sequence ID" value="VAW73382.1"/>
    <property type="molecule type" value="Genomic_DNA"/>
</dbReference>
<sequence>MAGMRLMVLRRLGRVLWWGITTIIISLAVMLSAVRLLLPGMAEYREQVETLVEEVLHRPVEIGSIDAAWYRLSPVLRLQKVVIHDENLPGGRLDVGEVQVGLNIVDSLWRQKWLTSGIRIIDVQLALRTDLSGKKTNEAGMEAFYWLMRQESVSLEQVTLNWQDPGLLKQPVRFTDLSAQLKSDGWRHQLLIQTAINEHYGKQIKLAADLSGPLKVPLDWRGRIYLRTEGFRLSSIADLTKSLGYAAEGDVDLEVWTSVRDKQLRWSAGSVQIVQPKLTRRDEPDTSFAADGLSSHFSLRAIDGGWALELQKFSLLRDQVEVWPETRLHATVRNGESLSAHGRISHVALSEAGKMLSLLPWINADMRHRIEHMQPRGELTNTEFDLYLHDDAPPNLSLRSRFDHLGLTASNGLPGATGLSGRLDGNLQSGTVDIDSQAVSLQLPNVFSDVPAISHLSGRLHWQRLMDRFRVTSDQLLLVSGPLSTRTRLQLDWVPGQPVPWIDMLLQADEFPVAEVKRYLPDKAIRPKALKWLRNAFRQ</sequence>
<accession>A0A3B0YDJ6</accession>
<evidence type="ECO:0000313" key="3">
    <source>
        <dbReference type="EMBL" id="VAW73382.1"/>
    </source>
</evidence>
<dbReference type="PANTHER" id="PTHR38690:SF1">
    <property type="entry name" value="PROTEASE"/>
    <property type="match status" value="1"/>
</dbReference>
<reference evidence="3" key="1">
    <citation type="submission" date="2018-06" db="EMBL/GenBank/DDBJ databases">
        <authorList>
            <person name="Zhirakovskaya E."/>
        </authorList>
    </citation>
    <scope>NUCLEOTIDE SEQUENCE</scope>
</reference>
<feature type="transmembrane region" description="Helical" evidence="1">
    <location>
        <begin position="15"/>
        <end position="38"/>
    </location>
</feature>
<dbReference type="InterPro" id="IPR025263">
    <property type="entry name" value="YhdP_central"/>
</dbReference>
<protein>
    <recommendedName>
        <fullName evidence="2">YhdP central domain-containing protein</fullName>
    </recommendedName>
</protein>
<evidence type="ECO:0000256" key="1">
    <source>
        <dbReference type="SAM" id="Phobius"/>
    </source>
</evidence>
<feature type="non-terminal residue" evidence="3">
    <location>
        <position position="539"/>
    </location>
</feature>
<gene>
    <name evidence="3" type="ORF">MNBD_GAMMA14-196</name>
</gene>
<name>A0A3B0YDJ6_9ZZZZ</name>
<keyword evidence="1" id="KW-0472">Membrane</keyword>
<keyword evidence="1" id="KW-1133">Transmembrane helix</keyword>
<dbReference type="InterPro" id="IPR011836">
    <property type="entry name" value="YhdP"/>
</dbReference>
<feature type="domain" description="YhdP central" evidence="2">
    <location>
        <begin position="7"/>
        <end position="538"/>
    </location>
</feature>
<dbReference type="PANTHER" id="PTHR38690">
    <property type="entry name" value="PROTEASE-RELATED"/>
    <property type="match status" value="1"/>
</dbReference>
<proteinExistence type="predicted"/>
<dbReference type="AlphaFoldDB" id="A0A3B0YDJ6"/>
<keyword evidence="1" id="KW-0812">Transmembrane</keyword>
<evidence type="ECO:0000259" key="2">
    <source>
        <dbReference type="Pfam" id="PF13116"/>
    </source>
</evidence>